<dbReference type="Pfam" id="PF04225">
    <property type="entry name" value="LysM_OapA"/>
    <property type="match status" value="1"/>
</dbReference>
<keyword evidence="6" id="KW-0862">Zinc</keyword>
<comment type="subcellular location">
    <subcellularLocation>
        <location evidence="2">Cell envelope</location>
    </subcellularLocation>
</comment>
<dbReference type="Gene3D" id="3.10.450.350">
    <property type="match status" value="2"/>
</dbReference>
<dbReference type="GO" id="GO:0030313">
    <property type="term" value="C:cell envelope"/>
    <property type="evidence" value="ECO:0007669"/>
    <property type="project" value="UniProtKB-SubCell"/>
</dbReference>
<keyword evidence="4" id="KW-0479">Metal-binding</keyword>
<dbReference type="GO" id="GO:0042834">
    <property type="term" value="F:peptidoglycan binding"/>
    <property type="evidence" value="ECO:0007669"/>
    <property type="project" value="InterPro"/>
</dbReference>
<dbReference type="STRING" id="318161.Sden_2504"/>
<evidence type="ECO:0000256" key="1">
    <source>
        <dbReference type="ARBA" id="ARBA00001947"/>
    </source>
</evidence>
<keyword evidence="5" id="KW-0378">Hydrolase</keyword>
<evidence type="ECO:0000256" key="4">
    <source>
        <dbReference type="ARBA" id="ARBA00022723"/>
    </source>
</evidence>
<dbReference type="HOGENOM" id="CLU_026846_0_0_6"/>
<keyword evidence="3" id="KW-0645">Protease</keyword>
<dbReference type="GO" id="GO:0006508">
    <property type="term" value="P:proteolysis"/>
    <property type="evidence" value="ECO:0007669"/>
    <property type="project" value="UniProtKB-KW"/>
</dbReference>
<dbReference type="SUPFAM" id="SSF51261">
    <property type="entry name" value="Duplicated hybrid motif"/>
    <property type="match status" value="1"/>
</dbReference>
<dbReference type="InterPro" id="IPR045834">
    <property type="entry name" value="Csd3_N2"/>
</dbReference>
<comment type="cofactor">
    <cofactor evidence="1">
        <name>Zn(2+)</name>
        <dbReference type="ChEBI" id="CHEBI:29105"/>
    </cofactor>
</comment>
<evidence type="ECO:0000256" key="3">
    <source>
        <dbReference type="ARBA" id="ARBA00022670"/>
    </source>
</evidence>
<dbReference type="PANTHER" id="PTHR21666">
    <property type="entry name" value="PEPTIDASE-RELATED"/>
    <property type="match status" value="1"/>
</dbReference>
<dbReference type="OrthoDB" id="9805070at2"/>
<dbReference type="AlphaFoldDB" id="Q12L92"/>
<dbReference type="InterPro" id="IPR050570">
    <property type="entry name" value="Cell_wall_metabolism_enzyme"/>
</dbReference>
<evidence type="ECO:0000256" key="6">
    <source>
        <dbReference type="ARBA" id="ARBA00022833"/>
    </source>
</evidence>
<protein>
    <submittedName>
        <fullName evidence="11">Peptidase M23B</fullName>
    </submittedName>
</protein>
<dbReference type="KEGG" id="sdn:Sden_2504"/>
<dbReference type="Proteomes" id="UP000001982">
    <property type="component" value="Chromosome"/>
</dbReference>
<feature type="domain" description="Csd3-like second N-terminal" evidence="10">
    <location>
        <begin position="161"/>
        <end position="284"/>
    </location>
</feature>
<dbReference type="InterPro" id="IPR007340">
    <property type="entry name" value="LysM_Opacity-associatedA"/>
</dbReference>
<keyword evidence="7" id="KW-0482">Metalloprotease</keyword>
<dbReference type="Pfam" id="PF01551">
    <property type="entry name" value="Peptidase_M23"/>
    <property type="match status" value="1"/>
</dbReference>
<proteinExistence type="predicted"/>
<name>Q12L92_SHEDO</name>
<dbReference type="CDD" id="cd12797">
    <property type="entry name" value="M23_peptidase"/>
    <property type="match status" value="1"/>
</dbReference>
<dbReference type="InterPro" id="IPR011055">
    <property type="entry name" value="Dup_hybrid_motif"/>
</dbReference>
<feature type="domain" description="M23ase beta-sheet core" evidence="8">
    <location>
        <begin position="296"/>
        <end position="389"/>
    </location>
</feature>
<evidence type="ECO:0000313" key="11">
    <source>
        <dbReference type="EMBL" id="ABE55784.1"/>
    </source>
</evidence>
<dbReference type="PANTHER" id="PTHR21666:SF292">
    <property type="entry name" value="MUREIN DD-ENDOPEPTIDASE MEPM"/>
    <property type="match status" value="1"/>
</dbReference>
<evidence type="ECO:0000256" key="5">
    <source>
        <dbReference type="ARBA" id="ARBA00022801"/>
    </source>
</evidence>
<dbReference type="InterPro" id="IPR016047">
    <property type="entry name" value="M23ase_b-sheet_dom"/>
</dbReference>
<gene>
    <name evidence="11" type="ordered locus">Sden_2504</name>
</gene>
<evidence type="ECO:0000259" key="8">
    <source>
        <dbReference type="Pfam" id="PF01551"/>
    </source>
</evidence>
<dbReference type="MEROPS" id="M23.011"/>
<evidence type="ECO:0000256" key="2">
    <source>
        <dbReference type="ARBA" id="ARBA00004196"/>
    </source>
</evidence>
<organism evidence="11 12">
    <name type="scientific">Shewanella denitrificans (strain OS217 / ATCC BAA-1090 / DSM 15013)</name>
    <dbReference type="NCBI Taxonomy" id="318161"/>
    <lineage>
        <taxon>Bacteria</taxon>
        <taxon>Pseudomonadati</taxon>
        <taxon>Pseudomonadota</taxon>
        <taxon>Gammaproteobacteria</taxon>
        <taxon>Alteromonadales</taxon>
        <taxon>Shewanellaceae</taxon>
        <taxon>Shewanella</taxon>
    </lineage>
</organism>
<accession>Q12L92</accession>
<dbReference type="GO" id="GO:0004222">
    <property type="term" value="F:metalloendopeptidase activity"/>
    <property type="evidence" value="ECO:0007669"/>
    <property type="project" value="TreeGrafter"/>
</dbReference>
<dbReference type="GO" id="GO:0046872">
    <property type="term" value="F:metal ion binding"/>
    <property type="evidence" value="ECO:0007669"/>
    <property type="project" value="UniProtKB-KW"/>
</dbReference>
<dbReference type="FunFam" id="2.70.70.10:FF:000002">
    <property type="entry name" value="Murein DD-endopeptidase MepM"/>
    <property type="match status" value="1"/>
</dbReference>
<evidence type="ECO:0000259" key="10">
    <source>
        <dbReference type="Pfam" id="PF19425"/>
    </source>
</evidence>
<feature type="domain" description="Opacity-associated protein A LysM-like" evidence="9">
    <location>
        <begin position="75"/>
        <end position="155"/>
    </location>
</feature>
<dbReference type="eggNOG" id="COG3061">
    <property type="taxonomic scope" value="Bacteria"/>
</dbReference>
<dbReference type="EMBL" id="CP000302">
    <property type="protein sequence ID" value="ABE55784.1"/>
    <property type="molecule type" value="Genomic_DNA"/>
</dbReference>
<sequence>MALNLPRASLQNLPNFHKKVLMASVFFMGAALLWPSEQSFSPERIPVALDIESLLPDLSTGPVTKVAAKRQPLFEHVIETGDTLSKLFEQAGIDQKTMYKVLEADYSVLAFDTLLPGNRIQFWQDKNGDLTKLELYFNPAHQVVFTRFDDGSFNAEEVIREGVWQNRVVGGEINGSFYVSAKRAGLSATDIQKVESLLKNKLNFSRDLRAGDTFSILMNDQFVQGEATGSSRLEGIEIVNGRRNITAFQHIDGNYYDEEGSGLAKAFQRIPLNKKVRLTSRFNPKRKNPVTGRVSPHNGTDFATPIGTSVVAPGDGVVTLVTKHRYAGNYIVIEHDNKVRTRYLHLSKFLVRKGQRVTRGQVIALSGNTGRSTGPHLHYEFHVNGRPVDVMKVDIPEASTLPNKSLEQFRALVKSRKMMMQLG</sequence>
<dbReference type="eggNOG" id="COG0739">
    <property type="taxonomic scope" value="Bacteria"/>
</dbReference>
<keyword evidence="12" id="KW-1185">Reference proteome</keyword>
<dbReference type="Gene3D" id="2.70.70.10">
    <property type="entry name" value="Glucose Permease (Domain IIA)"/>
    <property type="match status" value="1"/>
</dbReference>
<evidence type="ECO:0000259" key="9">
    <source>
        <dbReference type="Pfam" id="PF04225"/>
    </source>
</evidence>
<evidence type="ECO:0000313" key="12">
    <source>
        <dbReference type="Proteomes" id="UP000001982"/>
    </source>
</evidence>
<reference evidence="11 12" key="1">
    <citation type="submission" date="2006-03" db="EMBL/GenBank/DDBJ databases">
        <title>Complete sequence of Shewanella denitrificans OS217.</title>
        <authorList>
            <consortium name="US DOE Joint Genome Institute"/>
            <person name="Copeland A."/>
            <person name="Lucas S."/>
            <person name="Lapidus A."/>
            <person name="Barry K."/>
            <person name="Detter J.C."/>
            <person name="Glavina del Rio T."/>
            <person name="Hammon N."/>
            <person name="Israni S."/>
            <person name="Dalin E."/>
            <person name="Tice H."/>
            <person name="Pitluck S."/>
            <person name="Brettin T."/>
            <person name="Bruce D."/>
            <person name="Han C."/>
            <person name="Tapia R."/>
            <person name="Gilna P."/>
            <person name="Kiss H."/>
            <person name="Schmutz J."/>
            <person name="Larimer F."/>
            <person name="Land M."/>
            <person name="Hauser L."/>
            <person name="Kyrpides N."/>
            <person name="Lykidis A."/>
            <person name="Richardson P."/>
        </authorList>
    </citation>
    <scope>NUCLEOTIDE SEQUENCE [LARGE SCALE GENOMIC DNA]</scope>
    <source>
        <strain evidence="12">OS217 / ATCC BAA-1090 / DSM 15013</strain>
    </source>
</reference>
<dbReference type="Pfam" id="PF19425">
    <property type="entry name" value="Csd3_N2"/>
    <property type="match status" value="1"/>
</dbReference>
<evidence type="ECO:0000256" key="7">
    <source>
        <dbReference type="ARBA" id="ARBA00023049"/>
    </source>
</evidence>